<dbReference type="SUPFAM" id="SSF142433">
    <property type="entry name" value="CinA-like"/>
    <property type="match status" value="1"/>
</dbReference>
<comment type="caution">
    <text evidence="4">The sequence shown here is derived from an EMBL/GenBank/DDBJ whole genome shotgun (WGS) entry which is preliminary data.</text>
</comment>
<evidence type="ECO:0000313" key="4">
    <source>
        <dbReference type="EMBL" id="HIZ64672.1"/>
    </source>
</evidence>
<reference evidence="4" key="2">
    <citation type="submission" date="2021-04" db="EMBL/GenBank/DDBJ databases">
        <authorList>
            <person name="Gilroy R."/>
        </authorList>
    </citation>
    <scope>NUCLEOTIDE SEQUENCE</scope>
    <source>
        <strain evidence="4">1068</strain>
    </source>
</reference>
<feature type="domain" description="MoaB/Mog" evidence="1">
    <location>
        <begin position="4"/>
        <end position="98"/>
    </location>
</feature>
<accession>A0A9D2JS94</accession>
<evidence type="ECO:0000259" key="2">
    <source>
        <dbReference type="Pfam" id="PF02464"/>
    </source>
</evidence>
<dbReference type="NCBIfam" id="TIGR00199">
    <property type="entry name" value="PncC_domain"/>
    <property type="match status" value="1"/>
</dbReference>
<dbReference type="InterPro" id="IPR036653">
    <property type="entry name" value="CinA-like_C"/>
</dbReference>
<dbReference type="InterPro" id="IPR050101">
    <property type="entry name" value="CinA"/>
</dbReference>
<feature type="domain" description="CinA KH" evidence="3">
    <location>
        <begin position="136"/>
        <end position="207"/>
    </location>
</feature>
<dbReference type="InterPro" id="IPR036425">
    <property type="entry name" value="MoaB/Mog-like_dom_sf"/>
</dbReference>
<dbReference type="InterPro" id="IPR041424">
    <property type="entry name" value="CinA_KH"/>
</dbReference>
<dbReference type="Gene3D" id="3.90.950.20">
    <property type="entry name" value="CinA-like"/>
    <property type="match status" value="1"/>
</dbReference>
<dbReference type="EMBL" id="DXBG01000042">
    <property type="protein sequence ID" value="HIZ64672.1"/>
    <property type="molecule type" value="Genomic_DNA"/>
</dbReference>
<evidence type="ECO:0000259" key="1">
    <source>
        <dbReference type="Pfam" id="PF00994"/>
    </source>
</evidence>
<organism evidence="4 5">
    <name type="scientific">Candidatus Blautia pullicola</name>
    <dbReference type="NCBI Taxonomy" id="2838498"/>
    <lineage>
        <taxon>Bacteria</taxon>
        <taxon>Bacillati</taxon>
        <taxon>Bacillota</taxon>
        <taxon>Clostridia</taxon>
        <taxon>Lachnospirales</taxon>
        <taxon>Lachnospiraceae</taxon>
        <taxon>Blautia</taxon>
    </lineage>
</organism>
<dbReference type="PANTHER" id="PTHR13939:SF0">
    <property type="entry name" value="NMN AMIDOHYDROLASE-LIKE PROTEIN YFAY"/>
    <property type="match status" value="1"/>
</dbReference>
<dbReference type="Proteomes" id="UP000824056">
    <property type="component" value="Unassembled WGS sequence"/>
</dbReference>
<evidence type="ECO:0000259" key="3">
    <source>
        <dbReference type="Pfam" id="PF18146"/>
    </source>
</evidence>
<dbReference type="InterPro" id="IPR008136">
    <property type="entry name" value="CinA_C"/>
</dbReference>
<dbReference type="PANTHER" id="PTHR13939">
    <property type="entry name" value="NICOTINAMIDE-NUCLEOTIDE AMIDOHYDROLASE PNCC"/>
    <property type="match status" value="1"/>
</dbReference>
<dbReference type="Gene3D" id="3.30.70.2860">
    <property type="match status" value="1"/>
</dbReference>
<evidence type="ECO:0000313" key="5">
    <source>
        <dbReference type="Proteomes" id="UP000824056"/>
    </source>
</evidence>
<dbReference type="SUPFAM" id="SSF53218">
    <property type="entry name" value="Molybdenum cofactor biosynthesis proteins"/>
    <property type="match status" value="1"/>
</dbReference>
<dbReference type="Pfam" id="PF02464">
    <property type="entry name" value="CinA"/>
    <property type="match status" value="1"/>
</dbReference>
<feature type="domain" description="CinA C-terminal" evidence="2">
    <location>
        <begin position="212"/>
        <end position="365"/>
    </location>
</feature>
<name>A0A9D2JS94_9FIRM</name>
<sequence length="376" mass="40737">MKAEIICADQKLLLGEKVNRAGAYIAGRCISLGFTLMGQSIPGEDRRRLGACLRQAFRRSDVLFLLADSGEAQKELLRESAGKVLKKEIAPETEVLEEKGKLLFFFSGSEKKICQLFETQALPCLEKNRQGVLCTHILKICGTQEGQAAKALGTIRKRKNPEILLSETPGETEVCLRARGEDESQARKLLEPAERKLWETFGSHIYGKDKNASLEAAVVELLKEKGLTVTTVESCTAGALAARIVNVSGASQVLKQGFVTYSNKAKRQLVKVKKSTLKEHGAVSRKCAKEMAQGGARAAGADTALSVTGLAGPEGGTPQTPVGTVFMGCCLKGKTEVLECHFQGDRTQIRAQAVSMALTLLRDCLLKEETVQKETL</sequence>
<gene>
    <name evidence="4" type="ORF">H9809_02020</name>
</gene>
<proteinExistence type="predicted"/>
<dbReference type="Pfam" id="PF00994">
    <property type="entry name" value="MoCF_biosynth"/>
    <property type="match status" value="1"/>
</dbReference>
<dbReference type="InterPro" id="IPR001453">
    <property type="entry name" value="MoaB/Mog_dom"/>
</dbReference>
<dbReference type="AlphaFoldDB" id="A0A9D2JS94"/>
<dbReference type="Pfam" id="PF18146">
    <property type="entry name" value="CinA_KH"/>
    <property type="match status" value="1"/>
</dbReference>
<reference evidence="4" key="1">
    <citation type="journal article" date="2021" name="PeerJ">
        <title>Extensive microbial diversity within the chicken gut microbiome revealed by metagenomics and culture.</title>
        <authorList>
            <person name="Gilroy R."/>
            <person name="Ravi A."/>
            <person name="Getino M."/>
            <person name="Pursley I."/>
            <person name="Horton D.L."/>
            <person name="Alikhan N.F."/>
            <person name="Baker D."/>
            <person name="Gharbi K."/>
            <person name="Hall N."/>
            <person name="Watson M."/>
            <person name="Adriaenssens E.M."/>
            <person name="Foster-Nyarko E."/>
            <person name="Jarju S."/>
            <person name="Secka A."/>
            <person name="Antonio M."/>
            <person name="Oren A."/>
            <person name="Chaudhuri R.R."/>
            <person name="La Ragione R."/>
            <person name="Hildebrand F."/>
            <person name="Pallen M.J."/>
        </authorList>
    </citation>
    <scope>NUCLEOTIDE SEQUENCE</scope>
    <source>
        <strain evidence="4">1068</strain>
    </source>
</reference>
<dbReference type="Gene3D" id="3.40.980.10">
    <property type="entry name" value="MoaB/Mog-like domain"/>
    <property type="match status" value="1"/>
</dbReference>
<protein>
    <submittedName>
        <fullName evidence="4">Nicotinamide-nucleotide amidohydrolase family protein</fullName>
    </submittedName>
</protein>